<proteinExistence type="predicted"/>
<reference evidence="2" key="1">
    <citation type="submission" date="2011-04" db="EMBL/GenBank/DDBJ databases">
        <title>Evolution of plant cell wall degrading machinery underlies the functional diversity of forest fungi.</title>
        <authorList>
            <consortium name="US DOE Joint Genome Institute (JGI-PGF)"/>
            <person name="Eastwood D.C."/>
            <person name="Floudas D."/>
            <person name="Binder M."/>
            <person name="Majcherczyk A."/>
            <person name="Schneider P."/>
            <person name="Aerts A."/>
            <person name="Asiegbu F.O."/>
            <person name="Baker S.E."/>
            <person name="Barry K."/>
            <person name="Bendiksby M."/>
            <person name="Blumentritt M."/>
            <person name="Coutinho P.M."/>
            <person name="Cullen D."/>
            <person name="Cullen D."/>
            <person name="Gathman A."/>
            <person name="Goodell B."/>
            <person name="Henrissat B."/>
            <person name="Ihrmark K."/>
            <person name="Kauserud H."/>
            <person name="Kohler A."/>
            <person name="LaButti K."/>
            <person name="Lapidus A."/>
            <person name="Lavin J.L."/>
            <person name="Lee Y.-H."/>
            <person name="Lindquist E."/>
            <person name="Lilly W."/>
            <person name="Lucas S."/>
            <person name="Morin E."/>
            <person name="Murat C."/>
            <person name="Oguiza J.A."/>
            <person name="Park J."/>
            <person name="Pisabarro A.G."/>
            <person name="Riley R."/>
            <person name="Rosling A."/>
            <person name="Salamov A."/>
            <person name="Schmidt O."/>
            <person name="Schmutz J."/>
            <person name="Skrede I."/>
            <person name="Stenlid J."/>
            <person name="Wiebenga A."/>
            <person name="Xie X."/>
            <person name="Kues U."/>
            <person name="Hibbett D.S."/>
            <person name="Hoffmeister D."/>
            <person name="Hogberg N."/>
            <person name="Martin F."/>
            <person name="Grigoriev I.V."/>
            <person name="Watkinson S.C."/>
        </authorList>
    </citation>
    <scope>NUCLEOTIDE SEQUENCE</scope>
    <source>
        <strain evidence="2">S7.9</strain>
    </source>
</reference>
<dbReference type="HOGENOM" id="CLU_906619_0_0_1"/>
<dbReference type="AlphaFoldDB" id="F8NGB0"/>
<dbReference type="Proteomes" id="UP000008064">
    <property type="component" value="Unassembled WGS sequence"/>
</dbReference>
<dbReference type="KEGG" id="sla:SERLADRAFT_433057"/>
<accession>F8NGB0</accession>
<sequence length="307" mass="34486">MPEVQLNDAQIEILNAHLEEFWGANSLQWERTLDDTWDEVRENLGGHVLTNIKDLTDMKEEPPTPPPQPPKRKWISQGLATSGRAHNLAVLKEVRNKGKARTNGQEDDDRSHTQKEDSQCYLSMAMYWREQLNRTNFHHNRITKRKQRRRATDKDKQFVSLPSRNSALPTSHKHNQQLVSIDQIPRGSLMMHQLLQMFPNPLSTSSIGPVASGGRNKDNSLVETSSTFCNARPPTVDIDGTIIPVAPAPINATSLLSNVISGAVNHLVHQFRPQSAPSQPIGQAITLDKQTKRPTSIALPLVVHLHY</sequence>
<dbReference type="RefSeq" id="XP_007313287.1">
    <property type="nucleotide sequence ID" value="XM_007313225.1"/>
</dbReference>
<dbReference type="GeneID" id="18814114"/>
<name>F8NGB0_SERL9</name>
<evidence type="ECO:0000313" key="2">
    <source>
        <dbReference type="EMBL" id="EGO29045.1"/>
    </source>
</evidence>
<evidence type="ECO:0000256" key="1">
    <source>
        <dbReference type="SAM" id="MobiDB-lite"/>
    </source>
</evidence>
<gene>
    <name evidence="2" type="ORF">SERLADRAFT_433057</name>
</gene>
<dbReference type="EMBL" id="GL945429">
    <property type="protein sequence ID" value="EGO29045.1"/>
    <property type="molecule type" value="Genomic_DNA"/>
</dbReference>
<feature type="region of interest" description="Disordered" evidence="1">
    <location>
        <begin position="95"/>
        <end position="117"/>
    </location>
</feature>
<organism>
    <name type="scientific">Serpula lacrymans var. lacrymans (strain S7.9)</name>
    <name type="common">Dry rot fungus</name>
    <dbReference type="NCBI Taxonomy" id="578457"/>
    <lineage>
        <taxon>Eukaryota</taxon>
        <taxon>Fungi</taxon>
        <taxon>Dikarya</taxon>
        <taxon>Basidiomycota</taxon>
        <taxon>Agaricomycotina</taxon>
        <taxon>Agaricomycetes</taxon>
        <taxon>Agaricomycetidae</taxon>
        <taxon>Boletales</taxon>
        <taxon>Coniophorineae</taxon>
        <taxon>Serpulaceae</taxon>
        <taxon>Serpula</taxon>
    </lineage>
</organism>
<feature type="region of interest" description="Disordered" evidence="1">
    <location>
        <begin position="52"/>
        <end position="74"/>
    </location>
</feature>
<protein>
    <submittedName>
        <fullName evidence="2">Uncharacterized protein</fullName>
    </submittedName>
</protein>